<evidence type="ECO:0000313" key="7">
    <source>
        <dbReference type="Ensembl" id="ENSCMUP00000003847.2"/>
    </source>
</evidence>
<feature type="binding site" evidence="6">
    <location>
        <position position="206"/>
    </location>
    <ligand>
        <name>Zn(2+)</name>
        <dbReference type="ChEBI" id="CHEBI:29105"/>
    </ligand>
</feature>
<dbReference type="InterPro" id="IPR004254">
    <property type="entry name" value="AdipoR/HlyIII-related"/>
</dbReference>
<reference evidence="8" key="1">
    <citation type="submission" date="2019-10" db="EMBL/GenBank/DDBJ databases">
        <title>Corvus moneduloides (New Caledonian crow) genome, bCorMon1, primary haplotype.</title>
        <authorList>
            <person name="Rutz C."/>
            <person name="Fungtammasan C."/>
            <person name="Mountcastle J."/>
            <person name="Formenti G."/>
            <person name="Chow W."/>
            <person name="Howe K."/>
            <person name="Steele M.P."/>
            <person name="Fernandes J."/>
            <person name="Gilbert M.T.P."/>
            <person name="Fedrigo O."/>
            <person name="Jarvis E.D."/>
            <person name="Gemmell N."/>
        </authorList>
    </citation>
    <scope>NUCLEOTIDE SEQUENCE [LARGE SCALE GENOMIC DNA]</scope>
</reference>
<dbReference type="Ensembl" id="ENSCMUT00000004164.2">
    <property type="protein sequence ID" value="ENSCMUP00000003847.2"/>
    <property type="gene ID" value="ENSCMUG00000002610.2"/>
</dbReference>
<reference evidence="7" key="3">
    <citation type="submission" date="2025-09" db="UniProtKB">
        <authorList>
            <consortium name="Ensembl"/>
        </authorList>
    </citation>
    <scope>IDENTIFICATION</scope>
</reference>
<dbReference type="GO" id="GO:0016020">
    <property type="term" value="C:membrane"/>
    <property type="evidence" value="ECO:0007669"/>
    <property type="project" value="UniProtKB-SubCell"/>
</dbReference>
<evidence type="ECO:0000313" key="8">
    <source>
        <dbReference type="Proteomes" id="UP000694553"/>
    </source>
</evidence>
<keyword evidence="8" id="KW-1185">Reference proteome</keyword>
<evidence type="ECO:0000256" key="4">
    <source>
        <dbReference type="ARBA" id="ARBA00022989"/>
    </source>
</evidence>
<evidence type="ECO:0000256" key="6">
    <source>
        <dbReference type="PIRSR" id="PIRSR604254-1"/>
    </source>
</evidence>
<accession>A0A8U7NXW5</accession>
<dbReference type="GO" id="GO:0046872">
    <property type="term" value="F:metal ion binding"/>
    <property type="evidence" value="ECO:0007669"/>
    <property type="project" value="UniProtKB-KW"/>
</dbReference>
<comment type="similarity">
    <text evidence="2">Belongs to the ADIPOR family.</text>
</comment>
<sequence length="334" mass="35585">MLCQQLFHAALPGAFVLPGDLLGASALATAYLPAACLPLSLCPQLCPPLQLLVPAHHICCICDCGALSFYSLGEAARLPVGAYTMPDSWLSDVWHCCFVPVAVLSSFICTGLSCYSQHIWDEETGLSKVLQAAFMCPFLYDSLLLFYRVGWVAQGKSRVPPLQGWPGYCHRLLFVLLTSILFTSHLPKCLVPGCSDCTRHSHQLFHICSVLGPPLQLEAILCDVCMHQAWLWGHLSPTGIPNTSSTAGLALVGNTAIISALTVALPKTPGGPGRPPGVPTGAGHWRDPGHRVRGWAAEPGRTQHPGSFFVVDPAVGCLAMSLSPTSSLCTPTVP</sequence>
<dbReference type="Pfam" id="PF03006">
    <property type="entry name" value="HlyIII"/>
    <property type="match status" value="1"/>
</dbReference>
<keyword evidence="5" id="KW-0472">Membrane</keyword>
<keyword evidence="6" id="KW-0479">Metal-binding</keyword>
<evidence type="ECO:0000256" key="5">
    <source>
        <dbReference type="ARBA" id="ARBA00023136"/>
    </source>
</evidence>
<organism evidence="7 8">
    <name type="scientific">Corvus moneduloides</name>
    <name type="common">New Caledonian crow</name>
    <dbReference type="NCBI Taxonomy" id="1196302"/>
    <lineage>
        <taxon>Eukaryota</taxon>
        <taxon>Metazoa</taxon>
        <taxon>Chordata</taxon>
        <taxon>Craniata</taxon>
        <taxon>Vertebrata</taxon>
        <taxon>Euteleostomi</taxon>
        <taxon>Archelosauria</taxon>
        <taxon>Archosauria</taxon>
        <taxon>Dinosauria</taxon>
        <taxon>Saurischia</taxon>
        <taxon>Theropoda</taxon>
        <taxon>Coelurosauria</taxon>
        <taxon>Aves</taxon>
        <taxon>Neognathae</taxon>
        <taxon>Neoaves</taxon>
        <taxon>Telluraves</taxon>
        <taxon>Australaves</taxon>
        <taxon>Passeriformes</taxon>
        <taxon>Corvoidea</taxon>
        <taxon>Corvidae</taxon>
        <taxon>Corvus</taxon>
    </lineage>
</organism>
<keyword evidence="6" id="KW-0862">Zinc</keyword>
<reference evidence="7" key="2">
    <citation type="submission" date="2025-08" db="UniProtKB">
        <authorList>
            <consortium name="Ensembl"/>
        </authorList>
    </citation>
    <scope>IDENTIFICATION</scope>
</reference>
<evidence type="ECO:0000256" key="1">
    <source>
        <dbReference type="ARBA" id="ARBA00004141"/>
    </source>
</evidence>
<comment type="subcellular location">
    <subcellularLocation>
        <location evidence="1">Membrane</location>
        <topology evidence="1">Multi-pass membrane protein</topology>
    </subcellularLocation>
</comment>
<protein>
    <submittedName>
        <fullName evidence="7">Uncharacterized protein</fullName>
    </submittedName>
</protein>
<dbReference type="Proteomes" id="UP000694553">
    <property type="component" value="Unassembled WGS sequence"/>
</dbReference>
<feature type="binding site" evidence="6">
    <location>
        <position position="202"/>
    </location>
    <ligand>
        <name>Zn(2+)</name>
        <dbReference type="ChEBI" id="CHEBI:29105"/>
    </ligand>
</feature>
<evidence type="ECO:0000256" key="3">
    <source>
        <dbReference type="ARBA" id="ARBA00022692"/>
    </source>
</evidence>
<accession>A0A8C3DDH7</accession>
<evidence type="ECO:0000256" key="2">
    <source>
        <dbReference type="ARBA" id="ARBA00007018"/>
    </source>
</evidence>
<dbReference type="AlphaFoldDB" id="A0A8C3DDH7"/>
<proteinExistence type="inferred from homology"/>
<name>A0A8C3DDH7_CORMO</name>
<keyword evidence="3" id="KW-0812">Transmembrane</keyword>
<keyword evidence="4" id="KW-1133">Transmembrane helix</keyword>